<sequence length="66" mass="7836">MSKDMKRKVYEPINKEVLERLKQKHGFTARFIYASIRGDRTSDSATKILEDYKKMKSEINKTLQKL</sequence>
<name>A0A543G164_9FLAO</name>
<comment type="caution">
    <text evidence="1">The sequence shown here is derived from an EMBL/GenBank/DDBJ whole genome shotgun (WGS) entry which is preliminary data.</text>
</comment>
<evidence type="ECO:0000313" key="1">
    <source>
        <dbReference type="EMBL" id="TQM39817.1"/>
    </source>
</evidence>
<organism evidence="1 2">
    <name type="scientific">Flavobacterium branchiophilum</name>
    <dbReference type="NCBI Taxonomy" id="55197"/>
    <lineage>
        <taxon>Bacteria</taxon>
        <taxon>Pseudomonadati</taxon>
        <taxon>Bacteroidota</taxon>
        <taxon>Flavobacteriia</taxon>
        <taxon>Flavobacteriales</taxon>
        <taxon>Flavobacteriaceae</taxon>
        <taxon>Flavobacterium</taxon>
    </lineage>
</organism>
<proteinExistence type="predicted"/>
<gene>
    <name evidence="1" type="ORF">BC670_0649</name>
</gene>
<dbReference type="RefSeq" id="WP_089080497.1">
    <property type="nucleotide sequence ID" value="NZ_VFPJ01000001.1"/>
</dbReference>
<reference evidence="1 2" key="1">
    <citation type="submission" date="2019-06" db="EMBL/GenBank/DDBJ databases">
        <title>Genomic Encyclopedia of Archaeal and Bacterial Type Strains, Phase II (KMG-II): from individual species to whole genera.</title>
        <authorList>
            <person name="Goeker M."/>
        </authorList>
    </citation>
    <scope>NUCLEOTIDE SEQUENCE [LARGE SCALE GENOMIC DNA]</scope>
    <source>
        <strain evidence="1 2">DSM 24789</strain>
    </source>
</reference>
<dbReference type="Proteomes" id="UP000320773">
    <property type="component" value="Unassembled WGS sequence"/>
</dbReference>
<dbReference type="EMBL" id="VFPJ01000001">
    <property type="protein sequence ID" value="TQM39817.1"/>
    <property type="molecule type" value="Genomic_DNA"/>
</dbReference>
<evidence type="ECO:0000313" key="2">
    <source>
        <dbReference type="Proteomes" id="UP000320773"/>
    </source>
</evidence>
<protein>
    <submittedName>
        <fullName evidence="1">Uncharacterized protein</fullName>
    </submittedName>
</protein>
<dbReference type="AlphaFoldDB" id="A0A543G164"/>
<accession>A0A543G164</accession>